<sequence length="239" mass="24916">MDRYTQEWQRLYAVPGGAADGADLVGAQGQVRALVLELARPADWSLIGALWRGVQADLDWPAPAIAVNGRDGYQLWFSLAQPVAPAQGRALLHALVQRYLPEVPPGRLGLWPQGAAPAVEHAPPVPRAMPDGERWSAFVAPDLAAVFGDEAALDLPPGADAQADVLARLAPLQPGQWAPLLSMAAEAPRAAPVADATDGPAALGEHTGPRPFLLAVMNDASVPMALRIEAAKALLAAGG</sequence>
<evidence type="ECO:0000313" key="2">
    <source>
        <dbReference type="Proteomes" id="UP001156903"/>
    </source>
</evidence>
<name>A0ABQ6BZ05_9BURK</name>
<dbReference type="Proteomes" id="UP001156903">
    <property type="component" value="Unassembled WGS sequence"/>
</dbReference>
<reference evidence="2" key="1">
    <citation type="journal article" date="2019" name="Int. J. Syst. Evol. Microbiol.">
        <title>The Global Catalogue of Microorganisms (GCM) 10K type strain sequencing project: providing services to taxonomists for standard genome sequencing and annotation.</title>
        <authorList>
            <consortium name="The Broad Institute Genomics Platform"/>
            <consortium name="The Broad Institute Genome Sequencing Center for Infectious Disease"/>
            <person name="Wu L."/>
            <person name="Ma J."/>
        </authorList>
    </citation>
    <scope>NUCLEOTIDE SEQUENCE [LARGE SCALE GENOMIC DNA]</scope>
    <source>
        <strain evidence="2">NBRC 109341</strain>
    </source>
</reference>
<dbReference type="RefSeq" id="WP_284306675.1">
    <property type="nucleotide sequence ID" value="NZ_BSPB01000003.1"/>
</dbReference>
<gene>
    <name evidence="1" type="ORF">GCM10007935_06460</name>
</gene>
<organism evidence="1 2">
    <name type="scientific">Hydrogenophaga electricum</name>
    <dbReference type="NCBI Taxonomy" id="1230953"/>
    <lineage>
        <taxon>Bacteria</taxon>
        <taxon>Pseudomonadati</taxon>
        <taxon>Pseudomonadota</taxon>
        <taxon>Betaproteobacteria</taxon>
        <taxon>Burkholderiales</taxon>
        <taxon>Comamonadaceae</taxon>
        <taxon>Hydrogenophaga</taxon>
    </lineage>
</organism>
<evidence type="ECO:0000313" key="1">
    <source>
        <dbReference type="EMBL" id="GLS13217.1"/>
    </source>
</evidence>
<accession>A0ABQ6BZ05</accession>
<dbReference type="EMBL" id="BSPB01000003">
    <property type="protein sequence ID" value="GLS13217.1"/>
    <property type="molecule type" value="Genomic_DNA"/>
</dbReference>
<keyword evidence="2" id="KW-1185">Reference proteome</keyword>
<comment type="caution">
    <text evidence="1">The sequence shown here is derived from an EMBL/GenBank/DDBJ whole genome shotgun (WGS) entry which is preliminary data.</text>
</comment>
<protein>
    <recommendedName>
        <fullName evidence="3">DUF4123 domain-containing protein</fullName>
    </recommendedName>
</protein>
<proteinExistence type="predicted"/>
<evidence type="ECO:0008006" key="3">
    <source>
        <dbReference type="Google" id="ProtNLM"/>
    </source>
</evidence>